<feature type="transmembrane region" description="Helical" evidence="1">
    <location>
        <begin position="6"/>
        <end position="22"/>
    </location>
</feature>
<sequence>MTEVTVWITVVVFFLLLFALRVNPFRAAGAFVQELFTNRKFLLHFLALIGILFMNKVELILENRMVQKNDFTSDIYRLEGDFVAAVQHLFRSDWLTIASSFFYVVVFTAIMVASLGIYTYQKNHKLFYAVCYAMMFNYMIAIPFYLFFPVNEVWYYASTKVEFLMTSVFPTFEQEYRPLSGLNNCFPSLHTSLSVTMAVIAWKSNSVFWRRFTIGSAAFIIFSIFYLGIHWLTDMCGGLLLGLFAGTMALRLSEGRSLFQNYVVSFLKNREVGKNG</sequence>
<dbReference type="AlphaFoldDB" id="A0AA96LFB4"/>
<keyword evidence="1" id="KW-0812">Transmembrane</keyword>
<feature type="transmembrane region" description="Helical" evidence="1">
    <location>
        <begin position="126"/>
        <end position="147"/>
    </location>
</feature>
<keyword evidence="4" id="KW-1185">Reference proteome</keyword>
<gene>
    <name evidence="3" type="ORF">MJA45_08220</name>
</gene>
<feature type="transmembrane region" description="Helical" evidence="1">
    <location>
        <begin position="208"/>
        <end position="229"/>
    </location>
</feature>
<keyword evidence="1" id="KW-1133">Transmembrane helix</keyword>
<feature type="transmembrane region" description="Helical" evidence="1">
    <location>
        <begin position="42"/>
        <end position="61"/>
    </location>
</feature>
<dbReference type="Proteomes" id="UP001305702">
    <property type="component" value="Chromosome"/>
</dbReference>
<evidence type="ECO:0000313" key="4">
    <source>
        <dbReference type="Proteomes" id="UP001305702"/>
    </source>
</evidence>
<proteinExistence type="predicted"/>
<name>A0AA96LFB4_9BACL</name>
<dbReference type="EMBL" id="CP130318">
    <property type="protein sequence ID" value="WNQ12999.1"/>
    <property type="molecule type" value="Genomic_DNA"/>
</dbReference>
<feature type="transmembrane region" description="Helical" evidence="1">
    <location>
        <begin position="236"/>
        <end position="253"/>
    </location>
</feature>
<accession>A0AA96LFB4</accession>
<dbReference type="Gene3D" id="1.20.144.10">
    <property type="entry name" value="Phosphatidic acid phosphatase type 2/haloperoxidase"/>
    <property type="match status" value="1"/>
</dbReference>
<dbReference type="KEGG" id="paun:MJA45_08220"/>
<feature type="transmembrane region" description="Helical" evidence="1">
    <location>
        <begin position="100"/>
        <end position="119"/>
    </location>
</feature>
<protein>
    <submittedName>
        <fullName evidence="3">Phosphatase PAP2 family protein</fullName>
    </submittedName>
</protein>
<keyword evidence="1" id="KW-0472">Membrane</keyword>
<evidence type="ECO:0000259" key="2">
    <source>
        <dbReference type="Pfam" id="PF14378"/>
    </source>
</evidence>
<dbReference type="InterPro" id="IPR026841">
    <property type="entry name" value="Aur1/Ipt1"/>
</dbReference>
<evidence type="ECO:0000313" key="3">
    <source>
        <dbReference type="EMBL" id="WNQ12999.1"/>
    </source>
</evidence>
<feature type="domain" description="Inositolphosphotransferase Aur1/Ipt1" evidence="2">
    <location>
        <begin position="78"/>
        <end position="245"/>
    </location>
</feature>
<dbReference type="InterPro" id="IPR036938">
    <property type="entry name" value="PAP2/HPO_sf"/>
</dbReference>
<dbReference type="GO" id="GO:0016020">
    <property type="term" value="C:membrane"/>
    <property type="evidence" value="ECO:0007669"/>
    <property type="project" value="UniProtKB-SubCell"/>
</dbReference>
<dbReference type="SUPFAM" id="SSF48317">
    <property type="entry name" value="Acid phosphatase/Vanadium-dependent haloperoxidase"/>
    <property type="match status" value="1"/>
</dbReference>
<organism evidence="3 4">
    <name type="scientific">Paenibacillus aurantius</name>
    <dbReference type="NCBI Taxonomy" id="2918900"/>
    <lineage>
        <taxon>Bacteria</taxon>
        <taxon>Bacillati</taxon>
        <taxon>Bacillota</taxon>
        <taxon>Bacilli</taxon>
        <taxon>Bacillales</taxon>
        <taxon>Paenibacillaceae</taxon>
        <taxon>Paenibacillus</taxon>
    </lineage>
</organism>
<dbReference type="Pfam" id="PF14378">
    <property type="entry name" value="PAP2_3"/>
    <property type="match status" value="1"/>
</dbReference>
<reference evidence="3 4" key="1">
    <citation type="submission" date="2022-02" db="EMBL/GenBank/DDBJ databases">
        <title>Paenibacillus sp. MBLB1776 Whole Genome Shotgun Sequencing.</title>
        <authorList>
            <person name="Hwang C.Y."/>
            <person name="Cho E.-S."/>
            <person name="Seo M.-J."/>
        </authorList>
    </citation>
    <scope>NUCLEOTIDE SEQUENCE [LARGE SCALE GENOMIC DNA]</scope>
    <source>
        <strain evidence="3 4">MBLB1776</strain>
    </source>
</reference>
<evidence type="ECO:0000256" key="1">
    <source>
        <dbReference type="SAM" id="Phobius"/>
    </source>
</evidence>
<dbReference type="RefSeq" id="WP_315606779.1">
    <property type="nucleotide sequence ID" value="NZ_CP130318.1"/>
</dbReference>